<reference evidence="1" key="2">
    <citation type="journal article" date="2015" name="Data Brief">
        <title>Shoot transcriptome of the giant reed, Arundo donax.</title>
        <authorList>
            <person name="Barrero R.A."/>
            <person name="Guerrero F.D."/>
            <person name="Moolhuijzen P."/>
            <person name="Goolsby J.A."/>
            <person name="Tidwell J."/>
            <person name="Bellgard S.E."/>
            <person name="Bellgard M.I."/>
        </authorList>
    </citation>
    <scope>NUCLEOTIDE SEQUENCE</scope>
    <source>
        <tissue evidence="1">Shoot tissue taken approximately 20 cm above the soil surface</tissue>
    </source>
</reference>
<proteinExistence type="predicted"/>
<protein>
    <submittedName>
        <fullName evidence="1">Uncharacterized protein</fullName>
    </submittedName>
</protein>
<dbReference type="AlphaFoldDB" id="A0A0A8Z5H0"/>
<organism evidence="1">
    <name type="scientific">Arundo donax</name>
    <name type="common">Giant reed</name>
    <name type="synonym">Donax arundinaceus</name>
    <dbReference type="NCBI Taxonomy" id="35708"/>
    <lineage>
        <taxon>Eukaryota</taxon>
        <taxon>Viridiplantae</taxon>
        <taxon>Streptophyta</taxon>
        <taxon>Embryophyta</taxon>
        <taxon>Tracheophyta</taxon>
        <taxon>Spermatophyta</taxon>
        <taxon>Magnoliopsida</taxon>
        <taxon>Liliopsida</taxon>
        <taxon>Poales</taxon>
        <taxon>Poaceae</taxon>
        <taxon>PACMAD clade</taxon>
        <taxon>Arundinoideae</taxon>
        <taxon>Arundineae</taxon>
        <taxon>Arundo</taxon>
    </lineage>
</organism>
<dbReference type="EMBL" id="GBRH01263849">
    <property type="protein sequence ID" value="JAD34046.1"/>
    <property type="molecule type" value="Transcribed_RNA"/>
</dbReference>
<accession>A0A0A8Z5H0</accession>
<reference evidence="1" key="1">
    <citation type="submission" date="2014-09" db="EMBL/GenBank/DDBJ databases">
        <authorList>
            <person name="Magalhaes I.L.F."/>
            <person name="Oliveira U."/>
            <person name="Santos F.R."/>
            <person name="Vidigal T.H.D.A."/>
            <person name="Brescovit A.D."/>
            <person name="Santos A.J."/>
        </authorList>
    </citation>
    <scope>NUCLEOTIDE SEQUENCE</scope>
    <source>
        <tissue evidence="1">Shoot tissue taken approximately 20 cm above the soil surface</tissue>
    </source>
</reference>
<sequence length="78" mass="9054">MVVRFSSSWYGEGLFNGRLFRWTQWQWDKRFRYRSNGDSCASCGSDSLICAEEEAFLTCLIPLLHGRVRSQPIIYPAS</sequence>
<name>A0A0A8Z5H0_ARUDO</name>
<evidence type="ECO:0000313" key="1">
    <source>
        <dbReference type="EMBL" id="JAD34046.1"/>
    </source>
</evidence>